<dbReference type="AlphaFoldDB" id="A0A263BW61"/>
<reference evidence="3" key="1">
    <citation type="submission" date="2017-08" db="EMBL/GenBank/DDBJ databases">
        <authorList>
            <person name="Huang Z."/>
        </authorList>
    </citation>
    <scope>NUCLEOTIDE SEQUENCE [LARGE SCALE GENOMIC DNA]</scope>
    <source>
        <strain evidence="3">SA5d-4</strain>
    </source>
</reference>
<dbReference type="EMBL" id="NPIA01000002">
    <property type="protein sequence ID" value="OZM57954.1"/>
    <property type="molecule type" value="Genomic_DNA"/>
</dbReference>
<keyword evidence="3" id="KW-1185">Reference proteome</keyword>
<feature type="transmembrane region" description="Helical" evidence="1">
    <location>
        <begin position="29"/>
        <end position="47"/>
    </location>
</feature>
<proteinExistence type="predicted"/>
<dbReference type="Proteomes" id="UP000217083">
    <property type="component" value="Unassembled WGS sequence"/>
</dbReference>
<dbReference type="InterPro" id="IPR007313">
    <property type="entry name" value="FxsA"/>
</dbReference>
<feature type="transmembrane region" description="Helical" evidence="1">
    <location>
        <begin position="67"/>
        <end position="88"/>
    </location>
</feature>
<protein>
    <submittedName>
        <fullName evidence="2">Membrane protein FxsA</fullName>
    </submittedName>
</protein>
<evidence type="ECO:0000313" key="2">
    <source>
        <dbReference type="EMBL" id="OZM57954.1"/>
    </source>
</evidence>
<comment type="caution">
    <text evidence="2">The sequence shown here is derived from an EMBL/GenBank/DDBJ whole genome shotgun (WGS) entry which is preliminary data.</text>
</comment>
<gene>
    <name evidence="2" type="ORF">CIB95_06255</name>
</gene>
<dbReference type="PANTHER" id="PTHR35335:SF1">
    <property type="entry name" value="UPF0716 PROTEIN FXSA"/>
    <property type="match status" value="1"/>
</dbReference>
<keyword evidence="1" id="KW-0812">Transmembrane</keyword>
<accession>A0A263BW61</accession>
<dbReference type="NCBIfam" id="NF008528">
    <property type="entry name" value="PRK11463.1-2"/>
    <property type="match status" value="1"/>
</dbReference>
<sequence>MMRWLVLLFIFVPALEIFLLIWSGQTIGAFNTFLLIIFTGFVGAWLAKREGAEVLRLTQMQLQRGEIPSHSLLDGICIFAGGLVLLTPGFITDALGFLLLFPYSRGVIKLWLSKWFKKRIQNGNGNFIYWKM</sequence>
<keyword evidence="1" id="KW-0472">Membrane</keyword>
<reference evidence="2 3" key="2">
    <citation type="submission" date="2017-09" db="EMBL/GenBank/DDBJ databases">
        <title>Bacillus patelloidae sp. nov., isolated from the intestinal tract of a marine limpet.</title>
        <authorList>
            <person name="Liu R."/>
            <person name="Dong C."/>
            <person name="Shao Z."/>
        </authorList>
    </citation>
    <scope>NUCLEOTIDE SEQUENCE [LARGE SCALE GENOMIC DNA]</scope>
    <source>
        <strain evidence="2 3">SA5d-4</strain>
    </source>
</reference>
<organism evidence="2 3">
    <name type="scientific">Lottiidibacillus patelloidae</name>
    <dbReference type="NCBI Taxonomy" id="2670334"/>
    <lineage>
        <taxon>Bacteria</taxon>
        <taxon>Bacillati</taxon>
        <taxon>Bacillota</taxon>
        <taxon>Bacilli</taxon>
        <taxon>Bacillales</taxon>
        <taxon>Bacillaceae</taxon>
        <taxon>Lottiidibacillus</taxon>
    </lineage>
</organism>
<dbReference type="GO" id="GO:0016020">
    <property type="term" value="C:membrane"/>
    <property type="evidence" value="ECO:0007669"/>
    <property type="project" value="InterPro"/>
</dbReference>
<keyword evidence="1" id="KW-1133">Transmembrane helix</keyword>
<dbReference type="PANTHER" id="PTHR35335">
    <property type="entry name" value="UPF0716 PROTEIN FXSA"/>
    <property type="match status" value="1"/>
</dbReference>
<evidence type="ECO:0000313" key="3">
    <source>
        <dbReference type="Proteomes" id="UP000217083"/>
    </source>
</evidence>
<dbReference type="RefSeq" id="WP_094923310.1">
    <property type="nucleotide sequence ID" value="NZ_NPIA01000002.1"/>
</dbReference>
<name>A0A263BW61_9BACI</name>
<dbReference type="Pfam" id="PF04186">
    <property type="entry name" value="FxsA"/>
    <property type="match status" value="1"/>
</dbReference>
<evidence type="ECO:0000256" key="1">
    <source>
        <dbReference type="SAM" id="Phobius"/>
    </source>
</evidence>